<proteinExistence type="predicted"/>
<dbReference type="InterPro" id="IPR007419">
    <property type="entry name" value="BFD-like_2Fe2S-bd_dom"/>
</dbReference>
<dbReference type="EMBL" id="NNRJ01000051">
    <property type="protein sequence ID" value="OYR14929.1"/>
    <property type="molecule type" value="Genomic_DNA"/>
</dbReference>
<name>A0A256FJB8_9HYPH</name>
<organism evidence="4 5">
    <name type="scientific">Brucella thiophenivorans</name>
    <dbReference type="NCBI Taxonomy" id="571255"/>
    <lineage>
        <taxon>Bacteria</taxon>
        <taxon>Pseudomonadati</taxon>
        <taxon>Pseudomonadota</taxon>
        <taxon>Alphaproteobacteria</taxon>
        <taxon>Hyphomicrobiales</taxon>
        <taxon>Brucellaceae</taxon>
        <taxon>Brucella/Ochrobactrum group</taxon>
        <taxon>Brucella</taxon>
    </lineage>
</organism>
<feature type="domain" description="BFD-like [2Fe-2S]-binding" evidence="2">
    <location>
        <begin position="391"/>
        <end position="442"/>
    </location>
</feature>
<evidence type="ECO:0000259" key="3">
    <source>
        <dbReference type="Pfam" id="PF07992"/>
    </source>
</evidence>
<dbReference type="PRINTS" id="PR00411">
    <property type="entry name" value="PNDRDTASEI"/>
</dbReference>
<dbReference type="SUPFAM" id="SSF51905">
    <property type="entry name" value="FAD/NAD(P)-binding domain"/>
    <property type="match status" value="1"/>
</dbReference>
<sequence length="475" mass="51518">MIRPLIIGSGPAGISAAQTLMDHAKLIQNSTGQAIEPVMLSEAAFPGGQGLRRLNANMQFNPQKLYRNEEKKYRQFHASADEIISQIDYRPLTTVWSLYEGTAFIESAGEVDEIPYSHVIIATGATDKIMPIKGWTLPGVYSLGGSQVALKDQGSFIGRKVVFAGSSPLLLLAALQYHRMGATDIMVLDTTPFRAKLHALTGLSHSFKTAIQGARYLAELKRVSVPIYNGVTLDEISGDTHVEKLMFRDHRGESHTVDCDAVALGYGLRAETQLAELAGCRFEFDEDFRQWLPVTDTDGRGNKGVYLAGDGASIGGADCAKHSGKLAALSMLEDIAAHANMLLQPDGLRRLTETKQQAAREVKRYRSFQRNLARIFRWPIENVSAITDDTVVCRCEGISAGEIRQSINCEVGPVEVNRVKAITRCGMGRCQGRFCGLALAEITANTSGRAISEVGRLRAQAPVKPLNVGAAGIGS</sequence>
<reference evidence="4 5" key="1">
    <citation type="submission" date="2017-07" db="EMBL/GenBank/DDBJ databases">
        <title>Phylogenetic study on the rhizospheric bacterium Ochrobactrum sp. A44.</title>
        <authorList>
            <person name="Krzyzanowska D.M."/>
            <person name="Ossowicki A."/>
            <person name="Rajewska M."/>
            <person name="Maciag T."/>
            <person name="Kaczynski Z."/>
            <person name="Czerwicka M."/>
            <person name="Jafra S."/>
        </authorList>
    </citation>
    <scope>NUCLEOTIDE SEQUENCE [LARGE SCALE GENOMIC DNA]</scope>
    <source>
        <strain evidence="4 5">DSM 7216</strain>
    </source>
</reference>
<dbReference type="Gene3D" id="1.10.10.1100">
    <property type="entry name" value="BFD-like [2Fe-2S]-binding domain"/>
    <property type="match status" value="1"/>
</dbReference>
<dbReference type="InterPro" id="IPR051691">
    <property type="entry name" value="Metab_Enz_Cyan_OpOx_G3PDH"/>
</dbReference>
<dbReference type="PANTHER" id="PTHR42949:SF3">
    <property type="entry name" value="ANAEROBIC GLYCEROL-3-PHOSPHATE DEHYDROGENASE SUBUNIT B"/>
    <property type="match status" value="1"/>
</dbReference>
<dbReference type="RefSeq" id="WP_094507762.1">
    <property type="nucleotide sequence ID" value="NZ_JBHEEK010000011.1"/>
</dbReference>
<dbReference type="Proteomes" id="UP000215590">
    <property type="component" value="Unassembled WGS sequence"/>
</dbReference>
<evidence type="ECO:0000259" key="2">
    <source>
        <dbReference type="Pfam" id="PF04324"/>
    </source>
</evidence>
<dbReference type="InterPro" id="IPR023753">
    <property type="entry name" value="FAD/NAD-binding_dom"/>
</dbReference>
<dbReference type="OrthoDB" id="9801699at2"/>
<comment type="caution">
    <text evidence="4">The sequence shown here is derived from an EMBL/GenBank/DDBJ whole genome shotgun (WGS) entry which is preliminary data.</text>
</comment>
<dbReference type="InterPro" id="IPR017224">
    <property type="entry name" value="Opine_Oxase_asu/HCN_bsu"/>
</dbReference>
<feature type="domain" description="FAD/NAD(P)-binding" evidence="3">
    <location>
        <begin position="5"/>
        <end position="320"/>
    </location>
</feature>
<keyword evidence="5" id="KW-1185">Reference proteome</keyword>
<dbReference type="CDD" id="cd19946">
    <property type="entry name" value="GlpA-like_Fer2_BFD-like"/>
    <property type="match status" value="1"/>
</dbReference>
<dbReference type="PANTHER" id="PTHR42949">
    <property type="entry name" value="ANAEROBIC GLYCEROL-3-PHOSPHATE DEHYDROGENASE SUBUNIT B"/>
    <property type="match status" value="1"/>
</dbReference>
<dbReference type="InterPro" id="IPR036188">
    <property type="entry name" value="FAD/NAD-bd_sf"/>
</dbReference>
<dbReference type="GO" id="GO:0016491">
    <property type="term" value="F:oxidoreductase activity"/>
    <property type="evidence" value="ECO:0007669"/>
    <property type="project" value="UniProtKB-KW"/>
</dbReference>
<gene>
    <name evidence="4" type="ORF">CEV31_2862</name>
</gene>
<accession>A0A256FJB8</accession>
<evidence type="ECO:0000313" key="4">
    <source>
        <dbReference type="EMBL" id="OYR14929.1"/>
    </source>
</evidence>
<dbReference type="PRINTS" id="PR00368">
    <property type="entry name" value="FADPNR"/>
</dbReference>
<dbReference type="Pfam" id="PF07992">
    <property type="entry name" value="Pyr_redox_2"/>
    <property type="match status" value="1"/>
</dbReference>
<dbReference type="InterPro" id="IPR041854">
    <property type="entry name" value="BFD-like_2Fe2S-bd_dom_sf"/>
</dbReference>
<dbReference type="Pfam" id="PF04324">
    <property type="entry name" value="Fer2_BFD"/>
    <property type="match status" value="1"/>
</dbReference>
<dbReference type="AlphaFoldDB" id="A0A256FJB8"/>
<dbReference type="PIRSF" id="PIRSF037495">
    <property type="entry name" value="Opine_OX_OoxA/HcnB"/>
    <property type="match status" value="1"/>
</dbReference>
<protein>
    <submittedName>
        <fullName evidence="4">Pyridine nucleotide-disulfide oxidoreductase family protein</fullName>
    </submittedName>
</protein>
<evidence type="ECO:0000256" key="1">
    <source>
        <dbReference type="ARBA" id="ARBA00023002"/>
    </source>
</evidence>
<evidence type="ECO:0000313" key="5">
    <source>
        <dbReference type="Proteomes" id="UP000215590"/>
    </source>
</evidence>
<keyword evidence="1" id="KW-0560">Oxidoreductase</keyword>
<dbReference type="Gene3D" id="3.50.50.60">
    <property type="entry name" value="FAD/NAD(P)-binding domain"/>
    <property type="match status" value="2"/>
</dbReference>